<feature type="domain" description="MCM C-terminal AAA(+) ATPase" evidence="5">
    <location>
        <begin position="290"/>
        <end position="348"/>
    </location>
</feature>
<gene>
    <name evidence="6" type="ORF">ENI96_14225</name>
</gene>
<dbReference type="InterPro" id="IPR000523">
    <property type="entry name" value="Mg_chelatse_chII-like_cat_dom"/>
</dbReference>
<dbReference type="GO" id="GO:0005524">
    <property type="term" value="F:ATP binding"/>
    <property type="evidence" value="ECO:0007669"/>
    <property type="project" value="UniProtKB-KW"/>
</dbReference>
<dbReference type="InterPro" id="IPR020568">
    <property type="entry name" value="Ribosomal_Su5_D2-typ_SF"/>
</dbReference>
<dbReference type="InterPro" id="IPR014721">
    <property type="entry name" value="Ribsml_uS5_D2-typ_fold_subgr"/>
</dbReference>
<dbReference type="GO" id="GO:0003677">
    <property type="term" value="F:DNA binding"/>
    <property type="evidence" value="ECO:0007669"/>
    <property type="project" value="InterPro"/>
</dbReference>
<dbReference type="PRINTS" id="PR01657">
    <property type="entry name" value="MCMFAMILY"/>
</dbReference>
<evidence type="ECO:0000313" key="6">
    <source>
        <dbReference type="EMBL" id="HEB97574.1"/>
    </source>
</evidence>
<feature type="region of interest" description="Disordered" evidence="4">
    <location>
        <begin position="175"/>
        <end position="199"/>
    </location>
</feature>
<dbReference type="NCBIfam" id="NF007365">
    <property type="entry name" value="PRK09862.1"/>
    <property type="match status" value="1"/>
</dbReference>
<dbReference type="PANTHER" id="PTHR32039:SF7">
    <property type="entry name" value="COMPETENCE PROTEIN COMM"/>
    <property type="match status" value="1"/>
</dbReference>
<sequence length="506" mass="54339">MSLALLYSRARSGIDAPLVTVEVHLANGLPSLSIVGLPEMAVRESKDRVRGALVNSRFEFPRRRITINLAPADLPKEGGRFDLPIALGILAASGQIPDHHLPRCEFIGELALSGRLRPVKGVLPVALAARDAGRALVLPRANAGEAARLRGLAIHPADGLLELCDALIQDSGLDGLAPPEPVSPPALTTPDLSEVRGQPQARRALEVAAAGGHSLLLIGPPGSGKSMLAGRLPGILPPMTEREALETAAILSVSHGGFDPASWMRRPFRAPHHTASGVALVGGGGNPRPGEVSLAHNGVLFLDELPEFDRRVLEVLREPLESGHITISRAGRQADFPARFQLLAAMNPCPCGHLGDDGGPVCRCSEEQVARYRGRVSGPLLDRIDMHVEVPRLPAGLLTGEAGARAESSARVRERVEACRRRQLARNGGPNSELAGHRLEDHCRLDREGIRLMLRAMDRLGLSARAYHRILRLARTIADLDAADAIRPSHLSEAIGYRRLDRRNEE</sequence>
<keyword evidence="6" id="KW-0645">Protease</keyword>
<comment type="caution">
    <text evidence="6">The sequence shown here is derived from an EMBL/GenBank/DDBJ whole genome shotgun (WGS) entry which is preliminary data.</text>
</comment>
<dbReference type="Gene3D" id="3.40.50.300">
    <property type="entry name" value="P-loop containing nucleotide triphosphate hydrolases"/>
    <property type="match status" value="1"/>
</dbReference>
<dbReference type="PROSITE" id="PS50051">
    <property type="entry name" value="MCM_2"/>
    <property type="match status" value="1"/>
</dbReference>
<dbReference type="Gene3D" id="3.30.230.10">
    <property type="match status" value="1"/>
</dbReference>
<reference evidence="6" key="1">
    <citation type="journal article" date="2020" name="mSystems">
        <title>Genome- and Community-Level Interaction Insights into Carbon Utilization and Element Cycling Functions of Hydrothermarchaeota in Hydrothermal Sediment.</title>
        <authorList>
            <person name="Zhou Z."/>
            <person name="Liu Y."/>
            <person name="Xu W."/>
            <person name="Pan J."/>
            <person name="Luo Z.H."/>
            <person name="Li M."/>
        </authorList>
    </citation>
    <scope>NUCLEOTIDE SEQUENCE [LARGE SCALE GENOMIC DNA]</scope>
    <source>
        <strain evidence="6">HyVt-443</strain>
    </source>
</reference>
<keyword evidence="2" id="KW-0547">Nucleotide-binding</keyword>
<evidence type="ECO:0000259" key="5">
    <source>
        <dbReference type="PROSITE" id="PS50051"/>
    </source>
</evidence>
<name>A0A831RR94_9GAMM</name>
<dbReference type="GO" id="GO:0006508">
    <property type="term" value="P:proteolysis"/>
    <property type="evidence" value="ECO:0007669"/>
    <property type="project" value="UniProtKB-KW"/>
</dbReference>
<accession>A0A831RR94</accession>
<dbReference type="InterPro" id="IPR003593">
    <property type="entry name" value="AAA+_ATPase"/>
</dbReference>
<dbReference type="PANTHER" id="PTHR32039">
    <property type="entry name" value="MAGNESIUM-CHELATASE SUBUNIT CHLI"/>
    <property type="match status" value="1"/>
</dbReference>
<dbReference type="SMART" id="SM00382">
    <property type="entry name" value="AAA"/>
    <property type="match status" value="1"/>
</dbReference>
<comment type="similarity">
    <text evidence="1">Belongs to the Mg-chelatase subunits D/I family. ComM subfamily.</text>
</comment>
<organism evidence="6">
    <name type="scientific">Sedimenticola thiotaurini</name>
    <dbReference type="NCBI Taxonomy" id="1543721"/>
    <lineage>
        <taxon>Bacteria</taxon>
        <taxon>Pseudomonadati</taxon>
        <taxon>Pseudomonadota</taxon>
        <taxon>Gammaproteobacteria</taxon>
        <taxon>Chromatiales</taxon>
        <taxon>Sedimenticolaceae</taxon>
        <taxon>Sedimenticola</taxon>
    </lineage>
</organism>
<evidence type="ECO:0000256" key="2">
    <source>
        <dbReference type="ARBA" id="ARBA00022741"/>
    </source>
</evidence>
<dbReference type="SUPFAM" id="SSF52540">
    <property type="entry name" value="P-loop containing nucleoside triphosphate hydrolases"/>
    <property type="match status" value="1"/>
</dbReference>
<proteinExistence type="inferred from homology"/>
<dbReference type="Proteomes" id="UP000886251">
    <property type="component" value="Unassembled WGS sequence"/>
</dbReference>
<dbReference type="EMBL" id="DRKP01000181">
    <property type="protein sequence ID" value="HEB97574.1"/>
    <property type="molecule type" value="Genomic_DNA"/>
</dbReference>
<keyword evidence="3" id="KW-0067">ATP-binding</keyword>
<protein>
    <submittedName>
        <fullName evidence="6">ATP-dependent protease</fullName>
    </submittedName>
</protein>
<dbReference type="AlphaFoldDB" id="A0A831RR94"/>
<evidence type="ECO:0000256" key="1">
    <source>
        <dbReference type="ARBA" id="ARBA00006354"/>
    </source>
</evidence>
<dbReference type="InterPro" id="IPR027417">
    <property type="entry name" value="P-loop_NTPase"/>
</dbReference>
<evidence type="ECO:0000256" key="3">
    <source>
        <dbReference type="ARBA" id="ARBA00022840"/>
    </source>
</evidence>
<dbReference type="InterPro" id="IPR001208">
    <property type="entry name" value="MCM_dom"/>
</dbReference>
<evidence type="ECO:0000256" key="4">
    <source>
        <dbReference type="SAM" id="MobiDB-lite"/>
    </source>
</evidence>
<dbReference type="Pfam" id="PF01078">
    <property type="entry name" value="Mg_chelatase"/>
    <property type="match status" value="1"/>
</dbReference>
<keyword evidence="6" id="KW-0378">Hydrolase</keyword>
<dbReference type="Pfam" id="PF13335">
    <property type="entry name" value="Mg_chelatase_C"/>
    <property type="match status" value="1"/>
</dbReference>
<dbReference type="InterPro" id="IPR045006">
    <property type="entry name" value="CHLI-like"/>
</dbReference>
<dbReference type="InterPro" id="IPR004482">
    <property type="entry name" value="Mg_chelat-rel"/>
</dbReference>
<dbReference type="Pfam" id="PF13541">
    <property type="entry name" value="ChlI"/>
    <property type="match status" value="1"/>
</dbReference>
<dbReference type="GO" id="GO:0008233">
    <property type="term" value="F:peptidase activity"/>
    <property type="evidence" value="ECO:0007669"/>
    <property type="project" value="UniProtKB-KW"/>
</dbReference>
<dbReference type="InterPro" id="IPR025158">
    <property type="entry name" value="Mg_chelat-rel_C"/>
</dbReference>
<dbReference type="NCBIfam" id="TIGR00368">
    <property type="entry name" value="YifB family Mg chelatase-like AAA ATPase"/>
    <property type="match status" value="1"/>
</dbReference>
<dbReference type="SUPFAM" id="SSF54211">
    <property type="entry name" value="Ribosomal protein S5 domain 2-like"/>
    <property type="match status" value="1"/>
</dbReference>